<dbReference type="PANTHER" id="PTHR46331:SF2">
    <property type="entry name" value="VALACYCLOVIR HYDROLASE"/>
    <property type="match status" value="1"/>
</dbReference>
<dbReference type="InParanoid" id="A0A3Q1EPV0"/>
<dbReference type="STRING" id="80966.ENSAPOP00000006831"/>
<reference evidence="2" key="1">
    <citation type="submission" date="2025-08" db="UniProtKB">
        <authorList>
            <consortium name="Ensembl"/>
        </authorList>
    </citation>
    <scope>IDENTIFICATION</scope>
</reference>
<organism evidence="2 3">
    <name type="scientific">Acanthochromis polyacanthus</name>
    <name type="common">spiny chromis</name>
    <dbReference type="NCBI Taxonomy" id="80966"/>
    <lineage>
        <taxon>Eukaryota</taxon>
        <taxon>Metazoa</taxon>
        <taxon>Chordata</taxon>
        <taxon>Craniata</taxon>
        <taxon>Vertebrata</taxon>
        <taxon>Euteleostomi</taxon>
        <taxon>Actinopterygii</taxon>
        <taxon>Neopterygii</taxon>
        <taxon>Teleostei</taxon>
        <taxon>Neoteleostei</taxon>
        <taxon>Acanthomorphata</taxon>
        <taxon>Ovalentaria</taxon>
        <taxon>Pomacentridae</taxon>
        <taxon>Acanthochromis</taxon>
    </lineage>
</organism>
<reference evidence="2" key="2">
    <citation type="submission" date="2025-09" db="UniProtKB">
        <authorList>
            <consortium name="Ensembl"/>
        </authorList>
    </citation>
    <scope>IDENTIFICATION</scope>
</reference>
<sequence>MALLSVCRRLLEFRETVQRSMTSTQLYSSSVVSGRQLVNGVDLYYEQTGRGKHAVLLLPGALGSTKTDFAPQLKSLNKERFTVVGWDPRGYGQSRPPDRDFPPDFFERDAKDAVDLMKALGFGKFSLLGWSDGGITSLIAAARNPDLINKMVIWGSNAFVSQQDLKLYNAVRDVSKWSARMRQPMEEVYGAQVFAKTWEAWVDGIQQYVHRPEGNICMELLPLISCPTLIIHGEKDPMVPSFHPQYILKHIKGSRFHSMPEGKHNLHLSFTEKILEQVVHFHVMKFSGGFFLWVGSAPVLSNLAVSMSSRYDSMPLSTLVLGDPSNTAPNSLAQRLAKKTNKQVFASYSLPMTDSNLSLLVENRIKKELELHPEHF</sequence>
<dbReference type="Ensembl" id="ENSAPOT00000005985.1">
    <property type="protein sequence ID" value="ENSAPOP00000006831.1"/>
    <property type="gene ID" value="ENSAPOG00000008702.1"/>
</dbReference>
<dbReference type="FunCoup" id="A0A3Q1EPV0">
    <property type="interactions" value="538"/>
</dbReference>
<dbReference type="SUPFAM" id="SSF53474">
    <property type="entry name" value="alpha/beta-Hydrolases"/>
    <property type="match status" value="1"/>
</dbReference>
<dbReference type="Pfam" id="PF16093">
    <property type="entry name" value="PAC4"/>
    <property type="match status" value="1"/>
</dbReference>
<dbReference type="InterPro" id="IPR000073">
    <property type="entry name" value="AB_hydrolase_1"/>
</dbReference>
<dbReference type="GO" id="GO:0017171">
    <property type="term" value="F:serine hydrolase activity"/>
    <property type="evidence" value="ECO:0007669"/>
    <property type="project" value="TreeGrafter"/>
</dbReference>
<proteinExistence type="predicted"/>
<dbReference type="InterPro" id="IPR032157">
    <property type="entry name" value="PAC4"/>
</dbReference>
<evidence type="ECO:0000313" key="2">
    <source>
        <dbReference type="Ensembl" id="ENSAPOP00000006831.1"/>
    </source>
</evidence>
<keyword evidence="3" id="KW-1185">Reference proteome</keyword>
<evidence type="ECO:0000259" key="1">
    <source>
        <dbReference type="Pfam" id="PF00561"/>
    </source>
</evidence>
<dbReference type="GeneTree" id="ENSGT00390000004746"/>
<accession>A0A3Q1EPV0</accession>
<gene>
    <name evidence="2" type="primary">BPHL</name>
</gene>
<feature type="domain" description="AB hydrolase-1" evidence="1">
    <location>
        <begin position="54"/>
        <end position="170"/>
    </location>
</feature>
<evidence type="ECO:0000313" key="3">
    <source>
        <dbReference type="Proteomes" id="UP000257200"/>
    </source>
</evidence>
<dbReference type="AlphaFoldDB" id="A0A3Q1EPV0"/>
<dbReference type="Pfam" id="PF00561">
    <property type="entry name" value="Abhydrolase_1"/>
    <property type="match status" value="1"/>
</dbReference>
<dbReference type="InterPro" id="IPR029058">
    <property type="entry name" value="AB_hydrolase_fold"/>
</dbReference>
<dbReference type="PANTHER" id="PTHR46331">
    <property type="entry name" value="VALACYCLOVIR HYDROLASE"/>
    <property type="match status" value="1"/>
</dbReference>
<protein>
    <submittedName>
        <fullName evidence="2">Biphenyl hydrolase like</fullName>
    </submittedName>
</protein>
<dbReference type="GO" id="GO:0043248">
    <property type="term" value="P:proteasome assembly"/>
    <property type="evidence" value="ECO:0007669"/>
    <property type="project" value="InterPro"/>
</dbReference>
<name>A0A3Q1EPV0_9TELE</name>
<dbReference type="Gene3D" id="3.40.50.1820">
    <property type="entry name" value="alpha/beta hydrolase"/>
    <property type="match status" value="1"/>
</dbReference>
<dbReference type="Proteomes" id="UP000257200">
    <property type="component" value="Unplaced"/>
</dbReference>